<feature type="region of interest" description="Disordered" evidence="1">
    <location>
        <begin position="1075"/>
        <end position="1100"/>
    </location>
</feature>
<dbReference type="CDD" id="cd09917">
    <property type="entry name" value="F-box_SF"/>
    <property type="match status" value="1"/>
</dbReference>
<organism evidence="2 3">
    <name type="scientific">Edaphochlamys debaryana</name>
    <dbReference type="NCBI Taxonomy" id="47281"/>
    <lineage>
        <taxon>Eukaryota</taxon>
        <taxon>Viridiplantae</taxon>
        <taxon>Chlorophyta</taxon>
        <taxon>core chlorophytes</taxon>
        <taxon>Chlorophyceae</taxon>
        <taxon>CS clade</taxon>
        <taxon>Chlamydomonadales</taxon>
        <taxon>Chlamydomonadales incertae sedis</taxon>
        <taxon>Edaphochlamys</taxon>
    </lineage>
</organism>
<feature type="compositionally biased region" description="Polar residues" evidence="1">
    <location>
        <begin position="455"/>
        <end position="465"/>
    </location>
</feature>
<reference evidence="2" key="1">
    <citation type="journal article" date="2020" name="bioRxiv">
        <title>Comparative genomics of Chlamydomonas.</title>
        <authorList>
            <person name="Craig R.J."/>
            <person name="Hasan A.R."/>
            <person name="Ness R.W."/>
            <person name="Keightley P.D."/>
        </authorList>
    </citation>
    <scope>NUCLEOTIDE SEQUENCE</scope>
    <source>
        <strain evidence="2">CCAP 11/70</strain>
    </source>
</reference>
<proteinExistence type="predicted"/>
<evidence type="ECO:0000313" key="2">
    <source>
        <dbReference type="EMBL" id="KAG2496623.1"/>
    </source>
</evidence>
<feature type="compositionally biased region" description="Low complexity" evidence="1">
    <location>
        <begin position="1083"/>
        <end position="1100"/>
    </location>
</feature>
<evidence type="ECO:0000313" key="3">
    <source>
        <dbReference type="Proteomes" id="UP000612055"/>
    </source>
</evidence>
<feature type="region of interest" description="Disordered" evidence="1">
    <location>
        <begin position="1541"/>
        <end position="1571"/>
    </location>
</feature>
<feature type="region of interest" description="Disordered" evidence="1">
    <location>
        <begin position="455"/>
        <end position="477"/>
    </location>
</feature>
<evidence type="ECO:0008006" key="4">
    <source>
        <dbReference type="Google" id="ProtNLM"/>
    </source>
</evidence>
<evidence type="ECO:0000256" key="1">
    <source>
        <dbReference type="SAM" id="MobiDB-lite"/>
    </source>
</evidence>
<feature type="region of interest" description="Disordered" evidence="1">
    <location>
        <begin position="361"/>
        <end position="382"/>
    </location>
</feature>
<dbReference type="OrthoDB" id="549111at2759"/>
<feature type="compositionally biased region" description="Low complexity" evidence="1">
    <location>
        <begin position="362"/>
        <end position="380"/>
    </location>
</feature>
<gene>
    <name evidence="2" type="ORF">HYH03_005444</name>
</gene>
<dbReference type="Gene3D" id="3.30.470.30">
    <property type="entry name" value="DNA ligase/mRNA capping enzyme"/>
    <property type="match status" value="1"/>
</dbReference>
<sequence length="2137" mass="223003">MAASSSGPVGPNGIGAGRTGGAVLLIGASGADKGALGRFLAQNRAGGAARFLSVRDELRARGLTQPHDQAPSAARRAELRAAAEAVMREAARDWAAQRDARAPTAPPPLMLLDCVYETEDAFAVMEVLRDAGVPLLQVLCVAHSISSVPGTDLADIVRAAPAQTCWELDASWHAQARWTQWAAHAGRVLEFFSALGVLTEVARDGAFNGTPLMDPLFEDPSFFAEAGYARGPVFSTCQERDLAFTPLQPVTSPRLVTSRSERDRVLAEAARVSGLRLDGFFRGASSGGPALPEPTRALATAADARWVGWPGRYAVSRKAEGTRHLLMVLQWEGEAEGKAEAYLLNGVGTLYRFPIQNPSPAGPAGASTAASDAEASEGTGFLPPGTLLDGDLMWLGARGLFLASDALCVGGRRLWSRPLRERLAAMEGGGGGDGGGGLGLTEAEECMQVIAAAQRTTSSEGQTRSHLLRKRQQAPLSSGGGTVFVLRKRQLPASPDALRDLAAGYRCPFPTVGLVFTPYDMPYVLGMVELSYTWRPREKRVVELTMREVRSAWGPDLRPMPFEELVYECVPQTNRRPNPTSAKVVDVRWDKACGHSLAAQQLLAQAQERGLKAEDLVQAAEEAAARAAACCVTAQAPAPPQQDPARCMPFDELYGSATAAVEAGRVQRSVDPGSGLELFDCRPGTEAASEVEALCRGLVLHPPSQTVVAAPFSCLGELSPPPPAELQLDGVRPARPVSYPINYGLWHVGHRLPRLRRTATMLLLGTLEELSLEAHQPNLTNPTLPTSASGGADSAGSDMGGSPLSSASVKVDGCLVLAFTWGGQLRTATRRGMEAEQPGWSYMLEAVYGSSTHVVPYAFEGLVLLGAVDSAGLEVPRLRLPALAQELGVTLAAPSLEGRLSDLLSGLPGADPAPSAEGRLPLPSAPPAFEGWVVAAPDGRRYKLVQLSYKQVSAAGRLLHPLSVWDRVCYGGATPASLATGLPEHMRSELYGILSALSEAYGRARAEALRLLRAAAAAGQLADLGRLGAAAGAEADGDGAAAGGGGAGGVGGAAGGGGAGGAAATELQALLAGLQAPNPPAQPGTEPAAAGAGAAEAAPPAGAMPAPLLRALTYAARTPIRRLGVGGEGGGIIAAGGGGGNDAPIWDADCVQPAPDGSLRGYTPSPAFAHSWARAWAQGPVGRMDPSAPPPLIHTALLDELLERCLAPLEGPDLVAALLVCSKWRRVLKAAPPPGDLASRLRAGWLAQPLARRVEQALPSKPLRERLAAMEDGGGGLGLTEAEECRELRLSLAAPRKEQQAPTASSIVCVLRKRQLPASPKALRDLAAGHRCPYSINGLVFTPYDMPYALGMAELSYTWQPRERVAVHLTGLEVQRHCAGLRPAPLGMLVYECVPDVSPAAPRRMKPLHICWDQAGRSRGSAEACINQLWQTRERGLTAEELVHAAEKAAAEAAAFGAAAQPPAPQPHPARRMPFDELYGSVMAAVEAGGVERSVDPGSGLELFDCRPGAEAASEVEALCRGLVLHPPSRTVVAAPFGPLGELSRPPPAEPAQDSARPASPDLWGGWGEEGHPLPRLPHLTATLLPETEAELRVLSSEGGATASPDASDGADTAAGGAADRLLSCASVKVDGSLVLAFTWGGQALWAGDWLRRNANPAAFQPGWSYMLEAVYGSSTHVVPYAFEGLVLLGAVDSAGLEVPRLRLPALAQELGVTLAAPSLEGRLSDLLSGLSGADPAPSAEGRLPLPSAPPAFEGWVVAAPDGRRYKLVQLSYKQVSAAGRLLHPLSVWDRVCYGGATPASLATGLPGHMRSELYGILSALSEAYGRARAEALRLLRAAAAAGQLADLGRLGAAVASHGADAAGGEAGADGGGGGAGGGAGGAAAAELQTLLAGLQAQHPPAQQPGTEAGAAGSGGAEAVPPAAAVPAPLLRVLTYAAQSLTSVNHVIADVVTFLNRDDALPQAMYYDVVLYPRLAHLRRLLLRCVQPAPDGSLRGYTPSPAFAHAWARGWAQGPVGRMDPSAPPPLIHTALLDELLERCLAPLEGFDVVAALLVCCKWRRVLKAAPPPGDLASRLADGRWVVEDDTEEMERDRFDDSFDDEYGDEYDGDEYGDGDYYDMYAAENFFMGGADDYGFM</sequence>
<feature type="region of interest" description="Disordered" evidence="1">
    <location>
        <begin position="777"/>
        <end position="803"/>
    </location>
</feature>
<keyword evidence="3" id="KW-1185">Reference proteome</keyword>
<name>A0A835Y5Y9_9CHLO</name>
<feature type="compositionally biased region" description="Polar residues" evidence="1">
    <location>
        <begin position="777"/>
        <end position="786"/>
    </location>
</feature>
<feature type="compositionally biased region" description="Low complexity" evidence="1">
    <location>
        <begin position="1905"/>
        <end position="1918"/>
    </location>
</feature>
<dbReference type="SUPFAM" id="SSF56091">
    <property type="entry name" value="DNA ligase/mRNA capping enzyme, catalytic domain"/>
    <property type="match status" value="1"/>
</dbReference>
<accession>A0A835Y5Y9</accession>
<protein>
    <recommendedName>
        <fullName evidence="4">F-box domain-containing protein</fullName>
    </recommendedName>
</protein>
<feature type="region of interest" description="Disordered" evidence="1">
    <location>
        <begin position="1898"/>
        <end position="1918"/>
    </location>
</feature>
<dbReference type="EMBL" id="JAEHOE010000018">
    <property type="protein sequence ID" value="KAG2496623.1"/>
    <property type="molecule type" value="Genomic_DNA"/>
</dbReference>
<comment type="caution">
    <text evidence="2">The sequence shown here is derived from an EMBL/GenBank/DDBJ whole genome shotgun (WGS) entry which is preliminary data.</text>
</comment>
<feature type="compositionally biased region" description="Low complexity" evidence="1">
    <location>
        <begin position="787"/>
        <end position="802"/>
    </location>
</feature>
<dbReference type="Proteomes" id="UP000612055">
    <property type="component" value="Unassembled WGS sequence"/>
</dbReference>
<feature type="compositionally biased region" description="Low complexity" evidence="1">
    <location>
        <begin position="1599"/>
        <end position="1615"/>
    </location>
</feature>
<feature type="region of interest" description="Disordered" evidence="1">
    <location>
        <begin position="1596"/>
        <end position="1615"/>
    </location>
</feature>